<dbReference type="AlphaFoldDB" id="A0A9D4CYJ4"/>
<organism evidence="1 2">
    <name type="scientific">Dreissena polymorpha</name>
    <name type="common">Zebra mussel</name>
    <name type="synonym">Mytilus polymorpha</name>
    <dbReference type="NCBI Taxonomy" id="45954"/>
    <lineage>
        <taxon>Eukaryota</taxon>
        <taxon>Metazoa</taxon>
        <taxon>Spiralia</taxon>
        <taxon>Lophotrochozoa</taxon>
        <taxon>Mollusca</taxon>
        <taxon>Bivalvia</taxon>
        <taxon>Autobranchia</taxon>
        <taxon>Heteroconchia</taxon>
        <taxon>Euheterodonta</taxon>
        <taxon>Imparidentia</taxon>
        <taxon>Neoheterodontei</taxon>
        <taxon>Myida</taxon>
        <taxon>Dreissenoidea</taxon>
        <taxon>Dreissenidae</taxon>
        <taxon>Dreissena</taxon>
    </lineage>
</organism>
<keyword evidence="2" id="KW-1185">Reference proteome</keyword>
<reference evidence="1" key="2">
    <citation type="submission" date="2020-11" db="EMBL/GenBank/DDBJ databases">
        <authorList>
            <person name="McCartney M.A."/>
            <person name="Auch B."/>
            <person name="Kono T."/>
            <person name="Mallez S."/>
            <person name="Becker A."/>
            <person name="Gohl D.M."/>
            <person name="Silverstein K.A.T."/>
            <person name="Koren S."/>
            <person name="Bechman K.B."/>
            <person name="Herman A."/>
            <person name="Abrahante J.E."/>
            <person name="Garbe J."/>
        </authorList>
    </citation>
    <scope>NUCLEOTIDE SEQUENCE</scope>
    <source>
        <strain evidence="1">Duluth1</strain>
        <tissue evidence="1">Whole animal</tissue>
    </source>
</reference>
<dbReference type="EMBL" id="JAIWYP010000011">
    <property type="protein sequence ID" value="KAH3735360.1"/>
    <property type="molecule type" value="Genomic_DNA"/>
</dbReference>
<name>A0A9D4CYJ4_DREPO</name>
<gene>
    <name evidence="1" type="ORF">DPMN_041879</name>
</gene>
<protein>
    <submittedName>
        <fullName evidence="1">Uncharacterized protein</fullName>
    </submittedName>
</protein>
<proteinExistence type="predicted"/>
<accession>A0A9D4CYJ4</accession>
<comment type="caution">
    <text evidence="1">The sequence shown here is derived from an EMBL/GenBank/DDBJ whole genome shotgun (WGS) entry which is preliminary data.</text>
</comment>
<dbReference type="Proteomes" id="UP000828390">
    <property type="component" value="Unassembled WGS sequence"/>
</dbReference>
<reference evidence="1" key="1">
    <citation type="journal article" date="2019" name="bioRxiv">
        <title>The Genome of the Zebra Mussel, Dreissena polymorpha: A Resource for Invasive Species Research.</title>
        <authorList>
            <person name="McCartney M.A."/>
            <person name="Auch B."/>
            <person name="Kono T."/>
            <person name="Mallez S."/>
            <person name="Zhang Y."/>
            <person name="Obille A."/>
            <person name="Becker A."/>
            <person name="Abrahante J.E."/>
            <person name="Garbe J."/>
            <person name="Badalamenti J.P."/>
            <person name="Herman A."/>
            <person name="Mangelson H."/>
            <person name="Liachko I."/>
            <person name="Sullivan S."/>
            <person name="Sone E.D."/>
            <person name="Koren S."/>
            <person name="Silverstein K.A.T."/>
            <person name="Beckman K.B."/>
            <person name="Gohl D.M."/>
        </authorList>
    </citation>
    <scope>NUCLEOTIDE SEQUENCE</scope>
    <source>
        <strain evidence="1">Duluth1</strain>
        <tissue evidence="1">Whole animal</tissue>
    </source>
</reference>
<evidence type="ECO:0000313" key="2">
    <source>
        <dbReference type="Proteomes" id="UP000828390"/>
    </source>
</evidence>
<evidence type="ECO:0000313" key="1">
    <source>
        <dbReference type="EMBL" id="KAH3735360.1"/>
    </source>
</evidence>
<sequence length="67" mass="7795">MGKVKEWTSLHMDELLTAANNIPAYRRIFVVTFLNYSQRPIIMMMSVMEIVRPSYPLNLKPSGYMIS</sequence>